<proteinExistence type="predicted"/>
<feature type="region of interest" description="Disordered" evidence="1">
    <location>
        <begin position="66"/>
        <end position="127"/>
    </location>
</feature>
<evidence type="ECO:0000313" key="2">
    <source>
        <dbReference type="EMBL" id="QGZ31435.1"/>
    </source>
</evidence>
<dbReference type="OrthoDB" id="6904375at2"/>
<evidence type="ECO:0000313" key="3">
    <source>
        <dbReference type="Proteomes" id="UP000438983"/>
    </source>
</evidence>
<organism evidence="2 3">
    <name type="scientific">Stutzerimonas stutzeri</name>
    <name type="common">Pseudomonas stutzeri</name>
    <dbReference type="NCBI Taxonomy" id="316"/>
    <lineage>
        <taxon>Bacteria</taxon>
        <taxon>Pseudomonadati</taxon>
        <taxon>Pseudomonadota</taxon>
        <taxon>Gammaproteobacteria</taxon>
        <taxon>Pseudomonadales</taxon>
        <taxon>Pseudomonadaceae</taxon>
        <taxon>Stutzerimonas</taxon>
    </lineage>
</organism>
<protein>
    <submittedName>
        <fullName evidence="2">DUF2892 domain-containing protein</fullName>
    </submittedName>
</protein>
<sequence>MNRLLDKRAPQNVHGWERTASVAGGLMLLGKGLRRGGLRGMLQLAVGGLALARGISGRCEAKRMLTETGHAHQSPRTGDKQRYSHMPLDSEVHSPDFAEPQVTLPDTTPMGHETHPGERPGAIRGEP</sequence>
<evidence type="ECO:0000256" key="1">
    <source>
        <dbReference type="SAM" id="MobiDB-lite"/>
    </source>
</evidence>
<feature type="compositionally biased region" description="Basic and acidic residues" evidence="1">
    <location>
        <begin position="77"/>
        <end position="96"/>
    </location>
</feature>
<reference evidence="2 3" key="1">
    <citation type="submission" date="2019-12" db="EMBL/GenBank/DDBJ databases">
        <title>Complete genome sequence of Pseudomonas stutzeri.</title>
        <authorList>
            <person name="Lim S.R."/>
            <person name="Kim J.H."/>
        </authorList>
    </citation>
    <scope>NUCLEOTIDE SEQUENCE [LARGE SCALE GENOMIC DNA]</scope>
    <source>
        <strain evidence="2 3">PM101005</strain>
    </source>
</reference>
<dbReference type="RefSeq" id="WP_158188896.1">
    <property type="nucleotide sequence ID" value="NZ_CP046902.1"/>
</dbReference>
<gene>
    <name evidence="2" type="ORF">GQA94_15690</name>
</gene>
<dbReference type="EMBL" id="CP046902">
    <property type="protein sequence ID" value="QGZ31435.1"/>
    <property type="molecule type" value="Genomic_DNA"/>
</dbReference>
<dbReference type="AlphaFoldDB" id="A0A6I6LSE8"/>
<dbReference type="Proteomes" id="UP000438983">
    <property type="component" value="Chromosome"/>
</dbReference>
<accession>A0A6I6LSE8</accession>
<name>A0A6I6LSE8_STUST</name>